<dbReference type="InterPro" id="IPR004245">
    <property type="entry name" value="DUF229"/>
</dbReference>
<dbReference type="PANTHER" id="PTHR10974:SF75">
    <property type="entry name" value="SULFATASE DOMAIN-CONTAINING PROTEIN"/>
    <property type="match status" value="1"/>
</dbReference>
<dbReference type="Pfam" id="PF02995">
    <property type="entry name" value="DUF229"/>
    <property type="match status" value="2"/>
</dbReference>
<evidence type="ECO:0000313" key="1">
    <source>
        <dbReference type="EMBL" id="VDO64206.1"/>
    </source>
</evidence>
<reference evidence="1 2" key="2">
    <citation type="submission" date="2018-11" db="EMBL/GenBank/DDBJ databases">
        <authorList>
            <consortium name="Pathogen Informatics"/>
        </authorList>
    </citation>
    <scope>NUCLEOTIDE SEQUENCE [LARGE SCALE GENOMIC DNA]</scope>
    <source>
        <strain evidence="1 2">MHpl1</strain>
    </source>
</reference>
<reference evidence="3" key="1">
    <citation type="submission" date="2016-04" db="UniProtKB">
        <authorList>
            <consortium name="WormBaseParasite"/>
        </authorList>
    </citation>
    <scope>IDENTIFICATION</scope>
</reference>
<evidence type="ECO:0000313" key="2">
    <source>
        <dbReference type="Proteomes" id="UP000268014"/>
    </source>
</evidence>
<organism evidence="3">
    <name type="scientific">Haemonchus placei</name>
    <name type="common">Barber's pole worm</name>
    <dbReference type="NCBI Taxonomy" id="6290"/>
    <lineage>
        <taxon>Eukaryota</taxon>
        <taxon>Metazoa</taxon>
        <taxon>Ecdysozoa</taxon>
        <taxon>Nematoda</taxon>
        <taxon>Chromadorea</taxon>
        <taxon>Rhabditida</taxon>
        <taxon>Rhabditina</taxon>
        <taxon>Rhabditomorpha</taxon>
        <taxon>Strongyloidea</taxon>
        <taxon>Trichostrongylidae</taxon>
        <taxon>Haemonchus</taxon>
    </lineage>
</organism>
<dbReference type="GO" id="GO:0005615">
    <property type="term" value="C:extracellular space"/>
    <property type="evidence" value="ECO:0007669"/>
    <property type="project" value="TreeGrafter"/>
</dbReference>
<keyword evidence="2" id="KW-1185">Reference proteome</keyword>
<protein>
    <submittedName>
        <fullName evidence="3">Sulfatase domain-containing protein</fullName>
    </submittedName>
</protein>
<dbReference type="WBParaSite" id="HPLM_0001726501-mRNA-1">
    <property type="protein sequence ID" value="HPLM_0001726501-mRNA-1"/>
    <property type="gene ID" value="HPLM_0001726501"/>
</dbReference>
<dbReference type="Proteomes" id="UP000268014">
    <property type="component" value="Unassembled WGS sequence"/>
</dbReference>
<name>A0A158QRF0_HAEPC</name>
<gene>
    <name evidence="1" type="ORF">HPLM_LOCUS17257</name>
</gene>
<dbReference type="AlphaFoldDB" id="A0A158QRF0"/>
<sequence length="271" mass="32059">MSKRALPETLAYLKTELQAVQMEFYNKVAHNSKPNAFPLFFGKSIEGGSRAFFGLPPLIPDWNETEICIEYLDKYSYELEEYRQSGYKARCTAEEVQWPILQWLAAEPPLICDFTMVAQDWDVGFVFYKNCTGFKRAEADHIWRPFDVRMEETYTLRSLYYKYCGEPHLYMLEYMEKFMRSYPGVPKICHVWPVYLAHDTMKTIYHTDNQFLDFFKRNTEYLNDAFLFFFADHGPRDKATYSATETRDGDVSLYEIVVRFTPADGYFMVTQ</sequence>
<dbReference type="OrthoDB" id="5862419at2759"/>
<dbReference type="EMBL" id="UZAF01019856">
    <property type="protein sequence ID" value="VDO64206.1"/>
    <property type="molecule type" value="Genomic_DNA"/>
</dbReference>
<dbReference type="PANTHER" id="PTHR10974">
    <property type="entry name" value="FI08016P-RELATED"/>
    <property type="match status" value="1"/>
</dbReference>
<dbReference type="STRING" id="6290.A0A158QRF0"/>
<proteinExistence type="predicted"/>
<accession>A0A158QRF0</accession>
<dbReference type="OMA" id="KSICMAR"/>
<evidence type="ECO:0000313" key="3">
    <source>
        <dbReference type="WBParaSite" id="HPLM_0001726501-mRNA-1"/>
    </source>
</evidence>